<dbReference type="EMBL" id="JACDTQ010000812">
    <property type="protein sequence ID" value="KAF5925878.1"/>
    <property type="molecule type" value="Genomic_DNA"/>
</dbReference>
<dbReference type="InterPro" id="IPR036051">
    <property type="entry name" value="KRAB_dom_sf"/>
</dbReference>
<dbReference type="Proteomes" id="UP000551758">
    <property type="component" value="Unassembled WGS sequence"/>
</dbReference>
<dbReference type="SUPFAM" id="SSF109640">
    <property type="entry name" value="KRAB domain (Kruppel-associated box)"/>
    <property type="match status" value="1"/>
</dbReference>
<feature type="region of interest" description="Disordered" evidence="1">
    <location>
        <begin position="79"/>
        <end position="101"/>
    </location>
</feature>
<dbReference type="InterPro" id="IPR003655">
    <property type="entry name" value="aKRAB"/>
</dbReference>
<dbReference type="GO" id="GO:0006355">
    <property type="term" value="P:regulation of DNA-templated transcription"/>
    <property type="evidence" value="ECO:0007669"/>
    <property type="project" value="InterPro"/>
</dbReference>
<feature type="compositionally biased region" description="Polar residues" evidence="1">
    <location>
        <begin position="156"/>
        <end position="169"/>
    </location>
</feature>
<evidence type="ECO:0000259" key="2">
    <source>
        <dbReference type="PROSITE" id="PS50805"/>
    </source>
</evidence>
<proteinExistence type="predicted"/>
<dbReference type="InterPro" id="IPR001909">
    <property type="entry name" value="KRAB"/>
</dbReference>
<name>A0A7J7FDA5_DICBM</name>
<gene>
    <name evidence="4" type="ORF">HPG69_002329</name>
</gene>
<sequence length="217" mass="25047">MSSARSPEESPEGDAGRAGRRPPAEDAFKDISTYFSKDEWTGMGDWEKRRHRNVKRNYEALIAIGLRAPRPAFMCHRRQAVKRREDDAEDSDEEWTPRQQVKPSWVAFRVEQSKQQKVSISQIPLTRKSSLWIQTQGMPRVPLSNESSFKELSETAKLQKTSDSEQVQKPVSPPKEANTSGRLSRRKLGKRKYFRDLSPSKSSRKFDKYSLDMWSGL</sequence>
<dbReference type="PROSITE" id="PS50806">
    <property type="entry name" value="KRAB_RELATED"/>
    <property type="match status" value="1"/>
</dbReference>
<evidence type="ECO:0000259" key="3">
    <source>
        <dbReference type="PROSITE" id="PS50806"/>
    </source>
</evidence>
<feature type="region of interest" description="Disordered" evidence="1">
    <location>
        <begin position="141"/>
        <end position="191"/>
    </location>
</feature>
<evidence type="ECO:0000313" key="5">
    <source>
        <dbReference type="Proteomes" id="UP000551758"/>
    </source>
</evidence>
<dbReference type="GO" id="GO:0005634">
    <property type="term" value="C:nucleus"/>
    <property type="evidence" value="ECO:0007669"/>
    <property type="project" value="TreeGrafter"/>
</dbReference>
<keyword evidence="5" id="KW-1185">Reference proteome</keyword>
<feature type="region of interest" description="Disordered" evidence="1">
    <location>
        <begin position="1"/>
        <end position="28"/>
    </location>
</feature>
<organism evidence="4 5">
    <name type="scientific">Diceros bicornis minor</name>
    <name type="common">South-central black rhinoceros</name>
    <dbReference type="NCBI Taxonomy" id="77932"/>
    <lineage>
        <taxon>Eukaryota</taxon>
        <taxon>Metazoa</taxon>
        <taxon>Chordata</taxon>
        <taxon>Craniata</taxon>
        <taxon>Vertebrata</taxon>
        <taxon>Euteleostomi</taxon>
        <taxon>Mammalia</taxon>
        <taxon>Eutheria</taxon>
        <taxon>Laurasiatheria</taxon>
        <taxon>Perissodactyla</taxon>
        <taxon>Rhinocerotidae</taxon>
        <taxon>Diceros</taxon>
    </lineage>
</organism>
<evidence type="ECO:0000256" key="1">
    <source>
        <dbReference type="SAM" id="MobiDB-lite"/>
    </source>
</evidence>
<feature type="domain" description="KRAB-related" evidence="3">
    <location>
        <begin position="23"/>
        <end position="86"/>
    </location>
</feature>
<accession>A0A7J7FDA5</accession>
<feature type="compositionally biased region" description="Basic and acidic residues" evidence="1">
    <location>
        <begin position="14"/>
        <end position="28"/>
    </location>
</feature>
<feature type="domain" description="KRAB" evidence="2">
    <location>
        <begin position="26"/>
        <end position="103"/>
    </location>
</feature>
<comment type="caution">
    <text evidence="4">The sequence shown here is derived from an EMBL/GenBank/DDBJ whole genome shotgun (WGS) entry which is preliminary data.</text>
</comment>
<dbReference type="PROSITE" id="PS50805">
    <property type="entry name" value="KRAB"/>
    <property type="match status" value="1"/>
</dbReference>
<dbReference type="SMART" id="SM00349">
    <property type="entry name" value="KRAB"/>
    <property type="match status" value="1"/>
</dbReference>
<protein>
    <submittedName>
        <fullName evidence="4">Uncharacterized protein</fullName>
    </submittedName>
</protein>
<dbReference type="PANTHER" id="PTHR14112:SF1">
    <property type="entry name" value="KRAB-RELATED DOMAIN-CONTAINING PROTEIN"/>
    <property type="match status" value="1"/>
</dbReference>
<dbReference type="AlphaFoldDB" id="A0A7J7FDA5"/>
<dbReference type="CDD" id="cd07765">
    <property type="entry name" value="KRAB_A-box"/>
    <property type="match status" value="1"/>
</dbReference>
<evidence type="ECO:0000313" key="4">
    <source>
        <dbReference type="EMBL" id="KAF5925878.1"/>
    </source>
</evidence>
<dbReference type="PANTHER" id="PTHR14112">
    <property type="entry name" value="SYNOVIAL SARCOMA, X MEMBER"/>
    <property type="match status" value="1"/>
</dbReference>
<reference evidence="4 5" key="1">
    <citation type="journal article" date="2020" name="Mol. Biol. Evol.">
        <title>Interspecific Gene Flow and the Evolution of Specialization in Black and White Rhinoceros.</title>
        <authorList>
            <person name="Moodley Y."/>
            <person name="Westbury M.V."/>
            <person name="Russo I.M."/>
            <person name="Gopalakrishnan S."/>
            <person name="Rakotoarivelo A."/>
            <person name="Olsen R.A."/>
            <person name="Prost S."/>
            <person name="Tunstall T."/>
            <person name="Ryder O.A."/>
            <person name="Dalen L."/>
            <person name="Bruford M.W."/>
        </authorList>
    </citation>
    <scope>NUCLEOTIDE SEQUENCE [LARGE SCALE GENOMIC DNA]</scope>
    <source>
        <strain evidence="4">SBR-YM</strain>
        <tissue evidence="4">Skin</tissue>
    </source>
</reference>